<dbReference type="Pfam" id="PF06417">
    <property type="entry name" value="EMC4"/>
    <property type="match status" value="1"/>
</dbReference>
<evidence type="ECO:0000256" key="2">
    <source>
        <dbReference type="ARBA" id="ARBA00007715"/>
    </source>
</evidence>
<gene>
    <name evidence="8" type="ORF">TeGR_g797</name>
</gene>
<evidence type="ECO:0000256" key="1">
    <source>
        <dbReference type="ARBA" id="ARBA00004477"/>
    </source>
</evidence>
<comment type="caution">
    <text evidence="8">The sequence shown here is derived from an EMBL/GenBank/DDBJ whole genome shotgun (WGS) entry which is preliminary data.</text>
</comment>
<organism evidence="8 9">
    <name type="scientific">Tetraparma gracilis</name>
    <dbReference type="NCBI Taxonomy" id="2962635"/>
    <lineage>
        <taxon>Eukaryota</taxon>
        <taxon>Sar</taxon>
        <taxon>Stramenopiles</taxon>
        <taxon>Ochrophyta</taxon>
        <taxon>Bolidophyceae</taxon>
        <taxon>Parmales</taxon>
        <taxon>Triparmaceae</taxon>
        <taxon>Tetraparma</taxon>
    </lineage>
</organism>
<dbReference type="EMBL" id="BRYB01006261">
    <property type="protein sequence ID" value="GMI53665.1"/>
    <property type="molecule type" value="Genomic_DNA"/>
</dbReference>
<evidence type="ECO:0000256" key="3">
    <source>
        <dbReference type="ARBA" id="ARBA00020820"/>
    </source>
</evidence>
<protein>
    <recommendedName>
        <fullName evidence="3">ER membrane protein complex subunit 4</fullName>
    </recommendedName>
</protein>
<evidence type="ECO:0000256" key="4">
    <source>
        <dbReference type="ARBA" id="ARBA00022692"/>
    </source>
</evidence>
<name>A0ABQ6NBL0_9STRA</name>
<accession>A0ABQ6NBL0</accession>
<reference evidence="8 9" key="1">
    <citation type="journal article" date="2023" name="Commun. Biol.">
        <title>Genome analysis of Parmales, the sister group of diatoms, reveals the evolutionary specialization of diatoms from phago-mixotrophs to photoautotrophs.</title>
        <authorList>
            <person name="Ban H."/>
            <person name="Sato S."/>
            <person name="Yoshikawa S."/>
            <person name="Yamada K."/>
            <person name="Nakamura Y."/>
            <person name="Ichinomiya M."/>
            <person name="Sato N."/>
            <person name="Blanc-Mathieu R."/>
            <person name="Endo H."/>
            <person name="Kuwata A."/>
            <person name="Ogata H."/>
        </authorList>
    </citation>
    <scope>NUCLEOTIDE SEQUENCE [LARGE SCALE GENOMIC DNA]</scope>
</reference>
<sequence length="121" mass="12856">AAKKSRLAMDVALGPGKSLGMTAFMMWMSGKQLNIWTINTLSGALTSPVRALRGTRQLFRPYEDPDGSLLQPKAAFVALNLVALGAGLYKMSTMGLLPTTAADFMGGLSFKEMEEVSGVAL</sequence>
<comment type="similarity">
    <text evidence="2">Belongs to the EMC4 family.</text>
</comment>
<dbReference type="InterPro" id="IPR009445">
    <property type="entry name" value="TMEM85/Emc4"/>
</dbReference>
<comment type="subcellular location">
    <subcellularLocation>
        <location evidence="1">Endoplasmic reticulum membrane</location>
        <topology evidence="1">Multi-pass membrane protein</topology>
    </subcellularLocation>
</comment>
<dbReference type="PANTHER" id="PTHR19315">
    <property type="entry name" value="ER MEMBRANE PROTEIN COMPLEX SUBUNIT 4"/>
    <property type="match status" value="1"/>
</dbReference>
<keyword evidence="9" id="KW-1185">Reference proteome</keyword>
<keyword evidence="6" id="KW-1133">Transmembrane helix</keyword>
<keyword evidence="7" id="KW-0472">Membrane</keyword>
<evidence type="ECO:0000256" key="6">
    <source>
        <dbReference type="ARBA" id="ARBA00022989"/>
    </source>
</evidence>
<proteinExistence type="inferred from homology"/>
<keyword evidence="4" id="KW-0812">Transmembrane</keyword>
<evidence type="ECO:0000256" key="7">
    <source>
        <dbReference type="ARBA" id="ARBA00023136"/>
    </source>
</evidence>
<dbReference type="Proteomes" id="UP001165060">
    <property type="component" value="Unassembled WGS sequence"/>
</dbReference>
<evidence type="ECO:0000256" key="5">
    <source>
        <dbReference type="ARBA" id="ARBA00022824"/>
    </source>
</evidence>
<evidence type="ECO:0000313" key="8">
    <source>
        <dbReference type="EMBL" id="GMI53665.1"/>
    </source>
</evidence>
<feature type="non-terminal residue" evidence="8">
    <location>
        <position position="1"/>
    </location>
</feature>
<evidence type="ECO:0000313" key="9">
    <source>
        <dbReference type="Proteomes" id="UP001165060"/>
    </source>
</evidence>
<keyword evidence="5" id="KW-0256">Endoplasmic reticulum</keyword>